<dbReference type="SMART" id="SM00465">
    <property type="entry name" value="GIYc"/>
    <property type="match status" value="1"/>
</dbReference>
<evidence type="ECO:0000313" key="2">
    <source>
        <dbReference type="EMBL" id="GAA0856987.1"/>
    </source>
</evidence>
<keyword evidence="3" id="KW-1185">Reference proteome</keyword>
<name>A0ABN1LKF9_9CLOT</name>
<dbReference type="InterPro" id="IPR000305">
    <property type="entry name" value="GIY-YIG_endonuc"/>
</dbReference>
<proteinExistence type="predicted"/>
<dbReference type="PROSITE" id="PS50164">
    <property type="entry name" value="GIY_YIG"/>
    <property type="match status" value="1"/>
</dbReference>
<accession>A0ABN1LKF9</accession>
<feature type="domain" description="GIY-YIG" evidence="1">
    <location>
        <begin position="37"/>
        <end position="118"/>
    </location>
</feature>
<dbReference type="Proteomes" id="UP001501764">
    <property type="component" value="Unassembled WGS sequence"/>
</dbReference>
<dbReference type="RefSeq" id="WP_346025863.1">
    <property type="nucleotide sequence ID" value="NZ_BAAACO010000001.1"/>
</dbReference>
<reference evidence="2 3" key="1">
    <citation type="journal article" date="2019" name="Int. J. Syst. Evol. Microbiol.">
        <title>The Global Catalogue of Microorganisms (GCM) 10K type strain sequencing project: providing services to taxonomists for standard genome sequencing and annotation.</title>
        <authorList>
            <consortium name="The Broad Institute Genomics Platform"/>
            <consortium name="The Broad Institute Genome Sequencing Center for Infectious Disease"/>
            <person name="Wu L."/>
            <person name="Ma J."/>
        </authorList>
    </citation>
    <scope>NUCLEOTIDE SEQUENCE [LARGE SCALE GENOMIC DNA]</scope>
    <source>
        <strain evidence="2 3">JCM 6485</strain>
    </source>
</reference>
<dbReference type="Gene3D" id="3.40.1440.10">
    <property type="entry name" value="GIY-YIG endonuclease"/>
    <property type="match status" value="1"/>
</dbReference>
<evidence type="ECO:0000259" key="1">
    <source>
        <dbReference type="PROSITE" id="PS50164"/>
    </source>
</evidence>
<sequence length="158" mass="19070">MNKKLCGRCGINPRRKNHPWCLECFQKYKKEWDNSHKGYFLYIVMDKNKKILYVGATENIQTRMDNHLSGNSHIKCLIQSDEWEVIKFTDITDLVGDREELSVLENNLIEVYKPKYNKKVNRIRNVEELRIFSLISKLHSLDTHWRTFITREKYLKKY</sequence>
<gene>
    <name evidence="2" type="ORF">GCM10008916_08840</name>
</gene>
<dbReference type="EMBL" id="BAAACO010000001">
    <property type="protein sequence ID" value="GAA0856987.1"/>
    <property type="molecule type" value="Genomic_DNA"/>
</dbReference>
<dbReference type="SUPFAM" id="SSF82771">
    <property type="entry name" value="GIY-YIG endonuclease"/>
    <property type="match status" value="1"/>
</dbReference>
<dbReference type="InterPro" id="IPR035901">
    <property type="entry name" value="GIY-YIG_endonuc_sf"/>
</dbReference>
<evidence type="ECO:0000313" key="3">
    <source>
        <dbReference type="Proteomes" id="UP001501764"/>
    </source>
</evidence>
<dbReference type="Pfam" id="PF01541">
    <property type="entry name" value="GIY-YIG"/>
    <property type="match status" value="1"/>
</dbReference>
<organism evidence="2 3">
    <name type="scientific">Clostridium nitritogenes</name>
    <dbReference type="NCBI Taxonomy" id="83340"/>
    <lineage>
        <taxon>Bacteria</taxon>
        <taxon>Bacillati</taxon>
        <taxon>Bacillota</taxon>
        <taxon>Clostridia</taxon>
        <taxon>Eubacteriales</taxon>
        <taxon>Clostridiaceae</taxon>
        <taxon>Clostridium</taxon>
    </lineage>
</organism>
<protein>
    <recommendedName>
        <fullName evidence="1">GIY-YIG domain-containing protein</fullName>
    </recommendedName>
</protein>
<comment type="caution">
    <text evidence="2">The sequence shown here is derived from an EMBL/GenBank/DDBJ whole genome shotgun (WGS) entry which is preliminary data.</text>
</comment>